<dbReference type="GO" id="GO:0030371">
    <property type="term" value="F:translation repressor activity"/>
    <property type="evidence" value="ECO:0007669"/>
    <property type="project" value="InterPro"/>
</dbReference>
<dbReference type="FunFam" id="1.10.150.50:FF:000013">
    <property type="entry name" value="Protein Smaug homolog 1 isoform 2"/>
    <property type="match status" value="1"/>
</dbReference>
<dbReference type="InterPro" id="IPR037634">
    <property type="entry name" value="Smaug_SAM"/>
</dbReference>
<feature type="compositionally biased region" description="Polar residues" evidence="6">
    <location>
        <begin position="684"/>
        <end position="698"/>
    </location>
</feature>
<reference evidence="8" key="1">
    <citation type="submission" date="2018-08" db="EMBL/GenBank/DDBJ databases">
        <authorList>
            <person name="Cornetti L."/>
        </authorList>
    </citation>
    <scope>NUCLEOTIDE SEQUENCE</scope>
    <source>
        <strain evidence="8">PT-GA-1</strain>
    </source>
</reference>
<feature type="compositionally biased region" description="Polar residues" evidence="6">
    <location>
        <begin position="633"/>
        <end position="649"/>
    </location>
</feature>
<protein>
    <submittedName>
        <fullName evidence="8">EOG090X06H8</fullName>
    </submittedName>
</protein>
<feature type="region of interest" description="Disordered" evidence="6">
    <location>
        <begin position="112"/>
        <end position="254"/>
    </location>
</feature>
<comment type="similarity">
    <text evidence="2">Belongs to the SMAUG family.</text>
</comment>
<dbReference type="FunFam" id="1.25.40.170:FF:000004">
    <property type="entry name" value="Protein Smaug"/>
    <property type="match status" value="1"/>
</dbReference>
<evidence type="ECO:0000259" key="7">
    <source>
        <dbReference type="SMART" id="SM00454"/>
    </source>
</evidence>
<dbReference type="SMART" id="SM00454">
    <property type="entry name" value="SAM"/>
    <property type="match status" value="1"/>
</dbReference>
<dbReference type="EMBL" id="LR006142">
    <property type="protein sequence ID" value="SVE75761.1"/>
    <property type="molecule type" value="mRNA"/>
</dbReference>
<dbReference type="PANTHER" id="PTHR12515">
    <property type="entry name" value="STERILE ALPHA MOTIF DOMAIN CONTAINING PROTEIN 4-RELATED"/>
    <property type="match status" value="1"/>
</dbReference>
<dbReference type="CDD" id="cd09557">
    <property type="entry name" value="SAM_Smaug"/>
    <property type="match status" value="1"/>
</dbReference>
<gene>
    <name evidence="8" type="primary">EOG090X06H8</name>
</gene>
<feature type="region of interest" description="Disordered" evidence="6">
    <location>
        <begin position="572"/>
        <end position="591"/>
    </location>
</feature>
<dbReference type="SUPFAM" id="SSF47769">
    <property type="entry name" value="SAM/Pointed domain"/>
    <property type="match status" value="1"/>
</dbReference>
<evidence type="ECO:0000256" key="1">
    <source>
        <dbReference type="ARBA" id="ARBA00004496"/>
    </source>
</evidence>
<evidence type="ECO:0000256" key="5">
    <source>
        <dbReference type="ARBA" id="ARBA00022884"/>
    </source>
</evidence>
<comment type="subcellular location">
    <subcellularLocation>
        <location evidence="1">Cytoplasm</location>
    </subcellularLocation>
</comment>
<dbReference type="InterPro" id="IPR037093">
    <property type="entry name" value="PHAT_dom_sf"/>
</dbReference>
<name>A0A4Y7M3F6_9CRUS</name>
<feature type="compositionally biased region" description="Polar residues" evidence="6">
    <location>
        <begin position="658"/>
        <end position="667"/>
    </location>
</feature>
<dbReference type="GO" id="GO:0003729">
    <property type="term" value="F:mRNA binding"/>
    <property type="evidence" value="ECO:0007669"/>
    <property type="project" value="TreeGrafter"/>
</dbReference>
<organism evidence="8">
    <name type="scientific">Daphnia hispanica</name>
    <dbReference type="NCBI Taxonomy" id="575233"/>
    <lineage>
        <taxon>Eukaryota</taxon>
        <taxon>Metazoa</taxon>
        <taxon>Ecdysozoa</taxon>
        <taxon>Arthropoda</taxon>
        <taxon>Crustacea</taxon>
        <taxon>Branchiopoda</taxon>
        <taxon>Diplostraca</taxon>
        <taxon>Cladocera</taxon>
        <taxon>Anomopoda</taxon>
        <taxon>Daphniidae</taxon>
        <taxon>Daphnia</taxon>
    </lineage>
</organism>
<dbReference type="Pfam" id="PF26034">
    <property type="entry name" value="PHAT_SMAUG"/>
    <property type="match status" value="1"/>
</dbReference>
<feature type="compositionally biased region" description="Pro residues" evidence="6">
    <location>
        <begin position="151"/>
        <end position="163"/>
    </location>
</feature>
<dbReference type="PANTHER" id="PTHR12515:SF5">
    <property type="entry name" value="PROTEIN SMAUG"/>
    <property type="match status" value="1"/>
</dbReference>
<feature type="compositionally biased region" description="Polar residues" evidence="6">
    <location>
        <begin position="171"/>
        <end position="195"/>
    </location>
</feature>
<evidence type="ECO:0000256" key="4">
    <source>
        <dbReference type="ARBA" id="ARBA00022491"/>
    </source>
</evidence>
<feature type="region of interest" description="Disordered" evidence="6">
    <location>
        <begin position="364"/>
        <end position="415"/>
    </location>
</feature>
<evidence type="ECO:0000313" key="8">
    <source>
        <dbReference type="EMBL" id="SVE75761.1"/>
    </source>
</evidence>
<feature type="domain" description="SAM" evidence="7">
    <location>
        <begin position="251"/>
        <end position="314"/>
    </location>
</feature>
<dbReference type="GO" id="GO:0000289">
    <property type="term" value="P:nuclear-transcribed mRNA poly(A) tail shortening"/>
    <property type="evidence" value="ECO:0007669"/>
    <property type="project" value="TreeGrafter"/>
</dbReference>
<feature type="compositionally biased region" description="Polar residues" evidence="6">
    <location>
        <begin position="398"/>
        <end position="408"/>
    </location>
</feature>
<dbReference type="Gene3D" id="1.25.40.170">
    <property type="entry name" value="Smaug, PHAT domain"/>
    <property type="match status" value="2"/>
</dbReference>
<dbReference type="InterPro" id="IPR013761">
    <property type="entry name" value="SAM/pointed_sf"/>
</dbReference>
<feature type="region of interest" description="Disordered" evidence="6">
    <location>
        <begin position="627"/>
        <end position="700"/>
    </location>
</feature>
<feature type="compositionally biased region" description="Low complexity" evidence="6">
    <location>
        <begin position="228"/>
        <end position="240"/>
    </location>
</feature>
<dbReference type="InterPro" id="IPR058599">
    <property type="entry name" value="PHAT_Smg/ZCCHC2-like"/>
</dbReference>
<keyword evidence="5" id="KW-0694">RNA-binding</keyword>
<dbReference type="Pfam" id="PF00536">
    <property type="entry name" value="SAM_1"/>
    <property type="match status" value="1"/>
</dbReference>
<evidence type="ECO:0000256" key="3">
    <source>
        <dbReference type="ARBA" id="ARBA00022490"/>
    </source>
</evidence>
<keyword evidence="4" id="KW-0678">Repressor</keyword>
<dbReference type="InterPro" id="IPR050897">
    <property type="entry name" value="SMAUG/VTS1_RNA-bind"/>
</dbReference>
<sequence>MTAFLNGLRNESRDVAVSQLLHYLPLLRPANSDGVRGYIHLLPGLLASFLEDDPNQGSNGQQQSTEIQQLLTYALIHPALSLESKRSLAELIRQLDEEGNQDMALSLLESNHQGGLDMFPSSDPQSPDAFHSPRQRHNGGQWDPWSSPSPGLGPPSSKQPPPSTIQRIRRSNSLTPPSNSMVYPQDPWGSNQNDNGRIKPRSLSLSSPGETANALSHCPLSPQNSLASSGSGSGSDSIYSDDNHRPSSFHIPGSGMRDVPSWLKGLRLHKYAHLFSLLTYEEMLALTEEQLEVQQVTKGARHKIALSILRLRERPTLLAQLEKEVVDTGSLHNALSELKNLLSTPIKPYRGPPADDQLYVSSLSPSPSPLMARDDTSGYSSLDGSMDNLAAARGACSGSPTAMESNDLTKPPPSTAVRRPTLAATDMPTVIVSAAPDVDSAEEGSDTSADDGLGGISDNLSGNFRSAFGSELELLGGAHLSLDDLPGQITRLLGKICTQLLVSSCPAEENVSQFVALMDRCVSHEAFTQRQRRRIASWKEQAHRIWNNLPPSANGGSTSRTSSTNATAVINTTNSGSIVGSGGPQKSSETRFARRWSNVAHYPGFYSADAGSSAGQSSFGCAPPNAYSLFPPRQQQQRGLHPSPCSSPSLARPLFAGQSPTHNSYGQHTHHIVAGGLNRPGLAPTTSLPHNNPHSLQVGSHLPLQHRNSFCVSALSHQSSLYSSSSSSSSSSSQTSQGFSSLSCGVANDPFTFSPPHRMHFDELPSESPFASQLGIQRARSAPMANGVIGNTDCLLFSQERDASEMDLNHRLESLCLSMTEHALEGANDI</sequence>
<evidence type="ECO:0000256" key="6">
    <source>
        <dbReference type="SAM" id="MobiDB-lite"/>
    </source>
</evidence>
<dbReference type="InterPro" id="IPR001660">
    <property type="entry name" value="SAM"/>
</dbReference>
<dbReference type="Gene3D" id="1.10.150.50">
    <property type="entry name" value="Transcription Factor, Ets-1"/>
    <property type="match status" value="1"/>
</dbReference>
<proteinExistence type="evidence at transcript level"/>
<feature type="compositionally biased region" description="Polar residues" evidence="6">
    <location>
        <begin position="203"/>
        <end position="214"/>
    </location>
</feature>
<dbReference type="GO" id="GO:0000932">
    <property type="term" value="C:P-body"/>
    <property type="evidence" value="ECO:0007669"/>
    <property type="project" value="TreeGrafter"/>
</dbReference>
<dbReference type="AlphaFoldDB" id="A0A4Y7M3F6"/>
<evidence type="ECO:0000256" key="2">
    <source>
        <dbReference type="ARBA" id="ARBA00008232"/>
    </source>
</evidence>
<accession>A0A4Y7M3F6</accession>
<keyword evidence="3" id="KW-0963">Cytoplasm</keyword>